<dbReference type="PANTHER" id="PTHR42718">
    <property type="entry name" value="MAJOR FACILITATOR SUPERFAMILY MULTIDRUG TRANSPORTER MFSC"/>
    <property type="match status" value="1"/>
</dbReference>
<evidence type="ECO:0000259" key="8">
    <source>
        <dbReference type="PROSITE" id="PS50850"/>
    </source>
</evidence>
<dbReference type="PANTHER" id="PTHR42718:SF46">
    <property type="entry name" value="BLR6921 PROTEIN"/>
    <property type="match status" value="1"/>
</dbReference>
<evidence type="ECO:0000256" key="3">
    <source>
        <dbReference type="ARBA" id="ARBA00022475"/>
    </source>
</evidence>
<feature type="transmembrane region" description="Helical" evidence="7">
    <location>
        <begin position="239"/>
        <end position="263"/>
    </location>
</feature>
<proteinExistence type="predicted"/>
<dbReference type="SUPFAM" id="SSF103473">
    <property type="entry name" value="MFS general substrate transporter"/>
    <property type="match status" value="2"/>
</dbReference>
<keyword evidence="5 7" id="KW-1133">Transmembrane helix</keyword>
<evidence type="ECO:0000256" key="5">
    <source>
        <dbReference type="ARBA" id="ARBA00022989"/>
    </source>
</evidence>
<reference evidence="9" key="1">
    <citation type="submission" date="2018-05" db="EMBL/GenBank/DDBJ databases">
        <authorList>
            <person name="Lanie J.A."/>
            <person name="Ng W.-L."/>
            <person name="Kazmierczak K.M."/>
            <person name="Andrzejewski T.M."/>
            <person name="Davidsen T.M."/>
            <person name="Wayne K.J."/>
            <person name="Tettelin H."/>
            <person name="Glass J.I."/>
            <person name="Rusch D."/>
            <person name="Podicherti R."/>
            <person name="Tsui H.-C.T."/>
            <person name="Winkler M.E."/>
        </authorList>
    </citation>
    <scope>NUCLEOTIDE SEQUENCE</scope>
</reference>
<feature type="transmembrane region" description="Helical" evidence="7">
    <location>
        <begin position="181"/>
        <end position="202"/>
    </location>
</feature>
<dbReference type="EMBL" id="UINC01010271">
    <property type="protein sequence ID" value="SVA45764.1"/>
    <property type="molecule type" value="Genomic_DNA"/>
</dbReference>
<dbReference type="InterPro" id="IPR020846">
    <property type="entry name" value="MFS_dom"/>
</dbReference>
<dbReference type="Pfam" id="PF07690">
    <property type="entry name" value="MFS_1"/>
    <property type="match status" value="2"/>
</dbReference>
<evidence type="ECO:0000256" key="4">
    <source>
        <dbReference type="ARBA" id="ARBA00022692"/>
    </source>
</evidence>
<dbReference type="InterPro" id="IPR011701">
    <property type="entry name" value="MFS"/>
</dbReference>
<dbReference type="CDD" id="cd17321">
    <property type="entry name" value="MFS_MMR_MDR_like"/>
    <property type="match status" value="1"/>
</dbReference>
<dbReference type="InterPro" id="IPR036259">
    <property type="entry name" value="MFS_trans_sf"/>
</dbReference>
<feature type="transmembrane region" description="Helical" evidence="7">
    <location>
        <begin position="419"/>
        <end position="437"/>
    </location>
</feature>
<keyword evidence="2" id="KW-0813">Transport</keyword>
<dbReference type="Gene3D" id="1.20.1720.10">
    <property type="entry name" value="Multidrug resistance protein D"/>
    <property type="match status" value="1"/>
</dbReference>
<evidence type="ECO:0000256" key="1">
    <source>
        <dbReference type="ARBA" id="ARBA00004651"/>
    </source>
</evidence>
<evidence type="ECO:0000256" key="7">
    <source>
        <dbReference type="SAM" id="Phobius"/>
    </source>
</evidence>
<gene>
    <name evidence="9" type="ORF">METZ01_LOCUS98618</name>
</gene>
<dbReference type="InterPro" id="IPR005829">
    <property type="entry name" value="Sugar_transporter_CS"/>
</dbReference>
<keyword evidence="4 7" id="KW-0812">Transmembrane</keyword>
<keyword evidence="6 7" id="KW-0472">Membrane</keyword>
<dbReference type="AlphaFoldDB" id="A0A381VZV1"/>
<keyword evidence="3" id="KW-1003">Cell membrane</keyword>
<dbReference type="PROSITE" id="PS50850">
    <property type="entry name" value="MFS"/>
    <property type="match status" value="1"/>
</dbReference>
<dbReference type="GO" id="GO:0005886">
    <property type="term" value="C:plasma membrane"/>
    <property type="evidence" value="ECO:0007669"/>
    <property type="project" value="UniProtKB-SubCell"/>
</dbReference>
<evidence type="ECO:0000256" key="2">
    <source>
        <dbReference type="ARBA" id="ARBA00022448"/>
    </source>
</evidence>
<feature type="transmembrane region" description="Helical" evidence="7">
    <location>
        <begin position="12"/>
        <end position="31"/>
    </location>
</feature>
<feature type="transmembrane region" description="Helical" evidence="7">
    <location>
        <begin position="348"/>
        <end position="366"/>
    </location>
</feature>
<sequence>MSSSVFQSTNYKWIVFAVVGLGSITNVIHHGGVSIALPTIAQYFNVPLTTIQWVVLAESLAISAMLLPMGRLSDIVGRKPIYVTGILLFGIMALLAGSSPSLSNSLGVSSPILLMIFFRIFQGMGAAMSQATGMAMITSVFSDEERGKSLGAHGSIIGTGGILGPIVGGILITYIGWQWVFWINVPLCLVTFLVTSLFLDSARFSSSASGNRSYDWIGASLSTAVLLTFLVTASNGATMGWFAPPIIGGIITFIATLFLFIWWELRTESPMLDLTLFRTGPFSVGIATNYLSFLGVTSFRFVIPFYLQSALRMSPAQIAYVLIPNAVSRIIFGPLTGNLSDRFGRRPFTTAGLALCGIGLYMMGFMGENTSIWYVIISITVFSSGSGIFASPNSAAIFESAIQSRYGVVSALVNLSRNAGNVTGIAIATAIVAGTMMGSGYSSDVDAVMIAGKGSDLLGVFISGMKFVYFSMGTIQILSAFANLITREPSLRNIT</sequence>
<name>A0A381VZV1_9ZZZZ</name>
<evidence type="ECO:0000313" key="9">
    <source>
        <dbReference type="EMBL" id="SVA45764.1"/>
    </source>
</evidence>
<comment type="subcellular location">
    <subcellularLocation>
        <location evidence="1">Cell membrane</location>
        <topology evidence="1">Multi-pass membrane protein</topology>
    </subcellularLocation>
</comment>
<protein>
    <recommendedName>
        <fullName evidence="8">Major facilitator superfamily (MFS) profile domain-containing protein</fullName>
    </recommendedName>
</protein>
<dbReference type="GO" id="GO:0022857">
    <property type="term" value="F:transmembrane transporter activity"/>
    <property type="evidence" value="ECO:0007669"/>
    <property type="project" value="InterPro"/>
</dbReference>
<feature type="transmembrane region" description="Helical" evidence="7">
    <location>
        <begin position="51"/>
        <end position="69"/>
    </location>
</feature>
<organism evidence="9">
    <name type="scientific">marine metagenome</name>
    <dbReference type="NCBI Taxonomy" id="408172"/>
    <lineage>
        <taxon>unclassified sequences</taxon>
        <taxon>metagenomes</taxon>
        <taxon>ecological metagenomes</taxon>
    </lineage>
</organism>
<dbReference type="PROSITE" id="PS00216">
    <property type="entry name" value="SUGAR_TRANSPORT_1"/>
    <property type="match status" value="2"/>
</dbReference>
<feature type="transmembrane region" description="Helical" evidence="7">
    <location>
        <begin position="284"/>
        <end position="306"/>
    </location>
</feature>
<accession>A0A381VZV1</accession>
<feature type="transmembrane region" description="Helical" evidence="7">
    <location>
        <begin position="214"/>
        <end position="233"/>
    </location>
</feature>
<feature type="transmembrane region" description="Helical" evidence="7">
    <location>
        <begin position="372"/>
        <end position="398"/>
    </location>
</feature>
<feature type="domain" description="Major facilitator superfamily (MFS) profile" evidence="8">
    <location>
        <begin position="15"/>
        <end position="491"/>
    </location>
</feature>
<feature type="transmembrane region" description="Helical" evidence="7">
    <location>
        <begin position="457"/>
        <end position="485"/>
    </location>
</feature>
<evidence type="ECO:0000256" key="6">
    <source>
        <dbReference type="ARBA" id="ARBA00023136"/>
    </source>
</evidence>
<feature type="transmembrane region" description="Helical" evidence="7">
    <location>
        <begin position="112"/>
        <end position="138"/>
    </location>
</feature>
<dbReference type="Gene3D" id="1.20.1250.20">
    <property type="entry name" value="MFS general substrate transporter like domains"/>
    <property type="match status" value="1"/>
</dbReference>
<feature type="transmembrane region" description="Helical" evidence="7">
    <location>
        <begin position="150"/>
        <end position="175"/>
    </location>
</feature>
<feature type="transmembrane region" description="Helical" evidence="7">
    <location>
        <begin position="81"/>
        <end position="100"/>
    </location>
</feature>